<evidence type="ECO:0000259" key="1">
    <source>
        <dbReference type="Pfam" id="PF20579"/>
    </source>
</evidence>
<dbReference type="OrthoDB" id="8863471at2"/>
<feature type="domain" description="LapA adhesin" evidence="1">
    <location>
        <begin position="1383"/>
        <end position="1481"/>
    </location>
</feature>
<dbReference type="GO" id="GO:0005509">
    <property type="term" value="F:calcium ion binding"/>
    <property type="evidence" value="ECO:0007669"/>
    <property type="project" value="InterPro"/>
</dbReference>
<proteinExistence type="predicted"/>
<feature type="domain" description="LapA adhesin" evidence="1">
    <location>
        <begin position="474"/>
        <end position="572"/>
    </location>
</feature>
<feature type="domain" description="LapA adhesin" evidence="1">
    <location>
        <begin position="272"/>
        <end position="370"/>
    </location>
</feature>
<comment type="caution">
    <text evidence="2">The sequence shown here is derived from an EMBL/GenBank/DDBJ whole genome shotgun (WGS) entry which is preliminary data.</text>
</comment>
<evidence type="ECO:0000313" key="3">
    <source>
        <dbReference type="Proteomes" id="UP000295443"/>
    </source>
</evidence>
<dbReference type="InterPro" id="IPR018511">
    <property type="entry name" value="Hemolysin-typ_Ca-bd_CS"/>
</dbReference>
<sequence length="2409" mass="243312">MAAIQSNQAIAHVVSVKGEAFARAADGSMRLLKAGDMIYVGETLVTGHGAEVVLAFQDGHQATILPNESFYMAPEVAHDFQPDMNQAAVGTAEIDKVIQTIAQGGDLNNMLEETAAGIAAGVGGENSGNSFVRLLRISESVTPLDYQFTPTTEGVLYEPEGTVYPTDQPVNGTITLVAENPVYEGSDGITYTAILSTPALSDMTVTLSNGLIINIAQGAVSGFVVAPVQGDDVYVDPETVTAMISSVVGGGFDTLTVDETQAVTAVQDTINTVTVGITTSDVLENAPSVFTVTVSQALDRDLTVTLSNGATVTIAEGDTSVTYTVAAQGDDVYVDPGFVTLGVSGASVSGATFENLVISPASATSNITDTINTVTVGITTSDVLENAPSVFTVTVSQALDRDLTVTLSNGATVTIAEGDTSVTYTVAAQGDDVYVDPGFVTLGVSGASVSGATFENLVISPASATSNITDTINTVTVGITTSDVLENAPSVFTVTVSQALDRDLTVTLSNGATVTIAEGDTSVTYTVAAQGDDVYVDPGFVTLGVSGASVSGATFENLVISPASATSNITDTINTVTVGITTSDVLENAPSVFTVTVSQALDRDLTVTLSNGATVTIAEGDTSVTYTVAAQGDDVYVDPGFVTLGVSGASVSGATFENLVISPASATSNITDTINTVTVGITTSDVLENAPSVFTVTVSQALDRDLTVTLSNGATVTIAEGDTSVTYTVAAQGDDVYVDPGFVTLGVSGASVSGATFENLVISPASATSNITDTINTVTVGITTSDVLENAPSVFTVTVSQALDRDLTVTLSNGATVTIAEGDTSVTYTVAAQGDDVYVDPGLVTLGVSGASVSGATFENLVISPASATSNITDTINTVTVGITTSDVLENAPSVFTVTVSQALDRDLTVTLSNGATVTIAEGDTSVTYTVAAQGDDVYVDPGLVTLGVSGASVSGATFENLVISPASATSNITDTINTVTVGITTSDVLENAPSVFTVTVSQALDRDLTVTLSNGATVTIAEGDTSVTYTVAAQGDDVYVDPGLVTLGVSGASVSGATFENLVISPASATSNITDTINTVTVGITTSDVLENAPSVFTVTVSQALDRDLTVTLSNGATVTIAEGDTSVTYTVAAQGDDVYVDPGLVTLGVSGASVSGATFENLVISPASATSNITDTINTVTVGITTSDVLENAPSVFTVTVSQALDRDLTVTLSNGATVTIAEGDTSVTYTVAAQGDDVYVDPGLVTLGVSGASVSGATFENLVISPASATSNITDTINTVTVGITTSDVLENAPSVFTVTVSQALDRDLTVTLSNGATVTIAEGDTSVTYTVAAQGDDVYVDPGLVTLGVSGASVSGATFENLVISPASATSNITDTINTVTVGITTSDVLENAPSVFTVTVSQALDRDLTVTLSNGATVTIAEGDTSVTYTVAAQGDDVYVDPGLVTLGVSGASVSGATFENLVISPASATSNITDTINTVTVGITTSDVLENAPSVFTVTVSQALDRDLTVTLSNGATVTIAEGDTSVTYTVAAQGDDVYVDPGLVTLGVSGASVSGATFENLVISPASATSNITDTINTVTVGITTSDVLENAPSVFTVTVSQALDRDLTVTLSNGATVTIAEGDTSVTYTVAAQGDDVYVDPGLVTLGVSGASVSGATFENLVISPASATSNITDTINTVTVGITTSDVLENAPSVFTVTVSQALDRDLTVTLSNGATVTIAEGDTSVTYTVAAQGDDVYVDPGLVTLGVSGASVSGATFENLVISPDSATSNITDTINTVTVGITTSDVLENAPSVFTVTVSQALDRDLTVTLSNGATVTIAEGDTSVTYTVAAQGDDVYVDPGSVTLGVSGASVSGATFENLVISPDSATSNITDTINTVTVGITTSDVLENAPSVFTVTVSQALDRDLTVTLSTGDLVTIAAGATEATYTVPAQGDDVYVDPGSVTVSVTGASVAGATFESLLLSPASAISYVTDTIDTTTVTLEGTSASEGSTLTTITATVDYVPETNLTLTIVNDATHATLGTITILANQTTGSMTYNVPSGATIEVSISSYTGGNYEYLDTSDTAFIGSPPNILNGTLVTNTNVVDQSLVLTFVDETTPQNSYAKLFSLNAQGQQGLVNTDTGFNIDTTAKYAVSLEAVADQGTKEIVTDFSLEGVQIVGTGNQQMDSSAAGKPYAFTAEIIPQGSLTQAVTASTDGDNASNTLGDPSSTAVNYLWGGNGVDTLNGGDGMDFLNGGGGADKVYGNGGNDLLVYDSADTVIDGGAGFDTLRLDGGALYLWQNPSATEGIVDLRGVTSVSNIEALLITDDTASASDKGTTVYLNAADVFNMTDSEHVLYVNGNDGDKVDLSGDAAGTWTNTGYDATGNFQVYEATYGGATVKLLVEDGGNQVSVTLAP</sequence>
<feature type="domain" description="LapA adhesin" evidence="1">
    <location>
        <begin position="979"/>
        <end position="1077"/>
    </location>
</feature>
<feature type="domain" description="LapA adhesin" evidence="1">
    <location>
        <begin position="1282"/>
        <end position="1380"/>
    </location>
</feature>
<reference evidence="2 3" key="1">
    <citation type="submission" date="2019-03" db="EMBL/GenBank/DDBJ databases">
        <title>Genome sequence of Thiobacillaceae bacterium LSR1, a sulfur-oxidizing bacterium isolated from freshwater sediment.</title>
        <authorList>
            <person name="Li S."/>
        </authorList>
    </citation>
    <scope>NUCLEOTIDE SEQUENCE [LARGE SCALE GENOMIC DNA]</scope>
    <source>
        <strain evidence="2 3">LSR1</strain>
    </source>
</reference>
<dbReference type="Proteomes" id="UP000295443">
    <property type="component" value="Unassembled WGS sequence"/>
</dbReference>
<feature type="domain" description="LapA adhesin" evidence="1">
    <location>
        <begin position="1888"/>
        <end position="1986"/>
    </location>
</feature>
<dbReference type="PROSITE" id="PS00330">
    <property type="entry name" value="HEMOLYSIN_CALCIUM"/>
    <property type="match status" value="1"/>
</dbReference>
<feature type="domain" description="LapA adhesin" evidence="1">
    <location>
        <begin position="777"/>
        <end position="875"/>
    </location>
</feature>
<feature type="domain" description="LapA adhesin" evidence="1">
    <location>
        <begin position="575"/>
        <end position="673"/>
    </location>
</feature>
<dbReference type="NCBIfam" id="NF033682">
    <property type="entry name" value="retention_LapA"/>
    <property type="match status" value="1"/>
</dbReference>
<feature type="domain" description="LapA adhesin" evidence="1">
    <location>
        <begin position="1484"/>
        <end position="1582"/>
    </location>
</feature>
<evidence type="ECO:0000313" key="2">
    <source>
        <dbReference type="EMBL" id="TCJ13911.1"/>
    </source>
</evidence>
<name>A0A4R1BAD1_9PROT</name>
<protein>
    <submittedName>
        <fullName evidence="2">Retention module-containing protein</fullName>
    </submittedName>
</protein>
<feature type="domain" description="LapA adhesin" evidence="1">
    <location>
        <begin position="1080"/>
        <end position="1178"/>
    </location>
</feature>
<feature type="domain" description="LapA adhesin" evidence="1">
    <location>
        <begin position="1181"/>
        <end position="1279"/>
    </location>
</feature>
<dbReference type="Pfam" id="PF20579">
    <property type="entry name" value="LapA"/>
    <property type="match status" value="19"/>
</dbReference>
<feature type="domain" description="LapA adhesin" evidence="1">
    <location>
        <begin position="1686"/>
        <end position="1784"/>
    </location>
</feature>
<dbReference type="Pfam" id="PF00353">
    <property type="entry name" value="HemolysinCabind"/>
    <property type="match status" value="1"/>
</dbReference>
<dbReference type="InterPro" id="IPR046779">
    <property type="entry name" value="LapA_adhesin_dom"/>
</dbReference>
<dbReference type="RefSeq" id="WP_131447022.1">
    <property type="nucleotide sequence ID" value="NZ_SJZB01000035.1"/>
</dbReference>
<gene>
    <name evidence="2" type="ORF">EZJ19_09640</name>
</gene>
<feature type="domain" description="LapA adhesin" evidence="1">
    <location>
        <begin position="373"/>
        <end position="471"/>
    </location>
</feature>
<accession>A0A4R1BAD1</accession>
<dbReference type="InterPro" id="IPR047777">
    <property type="entry name" value="LapA-like_RM"/>
</dbReference>
<dbReference type="EMBL" id="SJZB01000035">
    <property type="protein sequence ID" value="TCJ13911.1"/>
    <property type="molecule type" value="Genomic_DNA"/>
</dbReference>
<feature type="domain" description="LapA adhesin" evidence="1">
    <location>
        <begin position="878"/>
        <end position="976"/>
    </location>
</feature>
<feature type="domain" description="LapA adhesin" evidence="1">
    <location>
        <begin position="1988"/>
        <end position="2078"/>
    </location>
</feature>
<organism evidence="2 3">
    <name type="scientific">Parasulfuritortus cantonensis</name>
    <dbReference type="NCBI Taxonomy" id="2528202"/>
    <lineage>
        <taxon>Bacteria</taxon>
        <taxon>Pseudomonadati</taxon>
        <taxon>Pseudomonadota</taxon>
        <taxon>Betaproteobacteria</taxon>
        <taxon>Nitrosomonadales</taxon>
        <taxon>Thiobacillaceae</taxon>
        <taxon>Parasulfuritortus</taxon>
    </lineage>
</organism>
<feature type="domain" description="LapA adhesin" evidence="1">
    <location>
        <begin position="676"/>
        <end position="774"/>
    </location>
</feature>
<keyword evidence="3" id="KW-1185">Reference proteome</keyword>
<feature type="domain" description="LapA adhesin" evidence="1">
    <location>
        <begin position="1787"/>
        <end position="1885"/>
    </location>
</feature>
<feature type="domain" description="LapA adhesin" evidence="1">
    <location>
        <begin position="1585"/>
        <end position="1683"/>
    </location>
</feature>
<feature type="domain" description="LapA adhesin" evidence="1">
    <location>
        <begin position="173"/>
        <end position="269"/>
    </location>
</feature>
<dbReference type="InterPro" id="IPR001343">
    <property type="entry name" value="Hemolysn_Ca-bd"/>
</dbReference>